<dbReference type="Proteomes" id="UP000268093">
    <property type="component" value="Unassembled WGS sequence"/>
</dbReference>
<dbReference type="Pfam" id="PF12460">
    <property type="entry name" value="MMS19_C"/>
    <property type="match status" value="1"/>
</dbReference>
<comment type="caution">
    <text evidence="2">The sequence shown here is derived from an EMBL/GenBank/DDBJ whole genome shotgun (WGS) entry which is preliminary data.</text>
</comment>
<gene>
    <name evidence="2" type="ORF">BC936DRAFT_138523</name>
</gene>
<name>A0A433C7Q8_9FUNG</name>
<dbReference type="InterPro" id="IPR024687">
    <property type="entry name" value="MMS19_C"/>
</dbReference>
<keyword evidence="3" id="KW-1185">Reference proteome</keyword>
<sequence length="80" mass="8835">MYLFVYWIDQVDAPLSQARLTLLFAAAVGSSRKEVILPVASLPEFLTELIGLALEANDDVQREAVTRTVGSVVNKWQDGQ</sequence>
<dbReference type="EMBL" id="RBNI01013301">
    <property type="protein sequence ID" value="RUP34619.1"/>
    <property type="molecule type" value="Genomic_DNA"/>
</dbReference>
<proteinExistence type="predicted"/>
<dbReference type="AlphaFoldDB" id="A0A433C7Q8"/>
<protein>
    <recommendedName>
        <fullName evidence="1">MMS19 C-terminal domain-containing protein</fullName>
    </recommendedName>
</protein>
<evidence type="ECO:0000259" key="1">
    <source>
        <dbReference type="Pfam" id="PF12460"/>
    </source>
</evidence>
<reference evidence="2 3" key="1">
    <citation type="journal article" date="2018" name="New Phytol.">
        <title>Phylogenomics of Endogonaceae and evolution of mycorrhizas within Mucoromycota.</title>
        <authorList>
            <person name="Chang Y."/>
            <person name="Desiro A."/>
            <person name="Na H."/>
            <person name="Sandor L."/>
            <person name="Lipzen A."/>
            <person name="Clum A."/>
            <person name="Barry K."/>
            <person name="Grigoriev I.V."/>
            <person name="Martin F.M."/>
            <person name="Stajich J.E."/>
            <person name="Smith M.E."/>
            <person name="Bonito G."/>
            <person name="Spatafora J.W."/>
        </authorList>
    </citation>
    <scope>NUCLEOTIDE SEQUENCE [LARGE SCALE GENOMIC DNA]</scope>
    <source>
        <strain evidence="2 3">GMNB39</strain>
    </source>
</reference>
<feature type="domain" description="MMS19 C-terminal" evidence="1">
    <location>
        <begin position="13"/>
        <end position="79"/>
    </location>
</feature>
<accession>A0A433C7Q8</accession>
<evidence type="ECO:0000313" key="3">
    <source>
        <dbReference type="Proteomes" id="UP000268093"/>
    </source>
</evidence>
<organism evidence="2 3">
    <name type="scientific">Jimgerdemannia flammicorona</name>
    <dbReference type="NCBI Taxonomy" id="994334"/>
    <lineage>
        <taxon>Eukaryota</taxon>
        <taxon>Fungi</taxon>
        <taxon>Fungi incertae sedis</taxon>
        <taxon>Mucoromycota</taxon>
        <taxon>Mucoromycotina</taxon>
        <taxon>Endogonomycetes</taxon>
        <taxon>Endogonales</taxon>
        <taxon>Endogonaceae</taxon>
        <taxon>Jimgerdemannia</taxon>
    </lineage>
</organism>
<evidence type="ECO:0000313" key="2">
    <source>
        <dbReference type="EMBL" id="RUP34619.1"/>
    </source>
</evidence>